<dbReference type="GO" id="GO:0008237">
    <property type="term" value="F:metallopeptidase activity"/>
    <property type="evidence" value="ECO:0007669"/>
    <property type="project" value="InterPro"/>
</dbReference>
<comment type="subcellular location">
    <subcellularLocation>
        <location evidence="4">Cytoplasm</location>
    </subcellularLocation>
</comment>
<feature type="domain" description="MPN" evidence="5">
    <location>
        <begin position="19"/>
        <end position="150"/>
    </location>
</feature>
<dbReference type="PANTHER" id="PTHR10540:SF6">
    <property type="entry name" value="EUKARYOTIC TRANSLATION INITIATION FACTOR 3 SUBUNIT F"/>
    <property type="match status" value="1"/>
</dbReference>
<dbReference type="Gene3D" id="3.40.140.10">
    <property type="entry name" value="Cytidine Deaminase, domain 2"/>
    <property type="match status" value="1"/>
</dbReference>
<evidence type="ECO:0000313" key="6">
    <source>
        <dbReference type="EMBL" id="KAH7352026.1"/>
    </source>
</evidence>
<sequence>MPMGSQVLQLVSGPTATVAKVHPTVLFNICDSYIRRNDQTDRVIGTLLGSISPDGTVDIRNSYAVPHNESLEQVALDIEYHRSMFELHQRVNPKEVIVGWYSTSAGVSSSDALIQDFYTREMPNPVYLTVDTTFQDETTSVRAFVSMPLSLGDKQLAAHFHEIQLDLRMLEAERVGFDVLKKTIVEKLPDDLEALETSMLRLQSMIETVFNYVEQVIEGRLPPDNAVGRYLADTLASIPKISPETFDKLFNDSVQDLLLVLYLANLTRTQLSLAKKLNSAAQVF</sequence>
<keyword evidence="1 4" id="KW-0963">Cytoplasm</keyword>
<dbReference type="GO" id="GO:0003743">
    <property type="term" value="F:translation initiation factor activity"/>
    <property type="evidence" value="ECO:0007669"/>
    <property type="project" value="UniProtKB-UniRule"/>
</dbReference>
<gene>
    <name evidence="6" type="ORF">KP509_19G025600</name>
</gene>
<dbReference type="GO" id="GO:0001732">
    <property type="term" value="P:formation of cytoplasmic translation initiation complex"/>
    <property type="evidence" value="ECO:0007669"/>
    <property type="project" value="UniProtKB-UniRule"/>
</dbReference>
<protein>
    <recommendedName>
        <fullName evidence="4">Eukaryotic translation initiation factor 3 subunit F</fullName>
        <shortName evidence="4">eIF3f</shortName>
    </recommendedName>
    <alternativeName>
        <fullName evidence="4">eIF-3-epsilon</fullName>
    </alternativeName>
</protein>
<dbReference type="SMART" id="SM00232">
    <property type="entry name" value="JAB_MPN"/>
    <property type="match status" value="1"/>
</dbReference>
<dbReference type="OMA" id="NDEMAVY"/>
<dbReference type="EMBL" id="CM035424">
    <property type="protein sequence ID" value="KAH7352025.1"/>
    <property type="molecule type" value="Genomic_DNA"/>
</dbReference>
<dbReference type="FunFam" id="3.40.140.10:FF:000034">
    <property type="entry name" value="Eukaryotic translation initiation factor 3 subunit F"/>
    <property type="match status" value="1"/>
</dbReference>
<dbReference type="EMBL" id="CM035424">
    <property type="protein sequence ID" value="KAH7352027.1"/>
    <property type="molecule type" value="Genomic_DNA"/>
</dbReference>
<reference evidence="6" key="1">
    <citation type="submission" date="2021-08" db="EMBL/GenBank/DDBJ databases">
        <title>WGS assembly of Ceratopteris richardii.</title>
        <authorList>
            <person name="Marchant D.B."/>
            <person name="Chen G."/>
            <person name="Jenkins J."/>
            <person name="Shu S."/>
            <person name="Leebens-Mack J."/>
            <person name="Grimwood J."/>
            <person name="Schmutz J."/>
            <person name="Soltis P."/>
            <person name="Soltis D."/>
            <person name="Chen Z.-H."/>
        </authorList>
    </citation>
    <scope>NUCLEOTIDE SEQUENCE</scope>
    <source>
        <strain evidence="6">Whitten #5841</strain>
        <tissue evidence="6">Leaf</tissue>
    </source>
</reference>
<dbReference type="AlphaFoldDB" id="A0A8T2SIM3"/>
<dbReference type="InterPro" id="IPR000555">
    <property type="entry name" value="JAMM/MPN+_dom"/>
</dbReference>
<dbReference type="OrthoDB" id="25498at2759"/>
<comment type="function">
    <text evidence="4">Component of the eukaryotic translation initiation factor 3 (eIF-3) complex, which is involved in protein synthesis of a specialized repertoire of mRNAs and, together with other initiation factors, stimulates binding of mRNA and methionyl-tRNAi to the 40S ribosome. The eIF-3 complex specifically targets and initiates translation of a subset of mRNAs involved in cell proliferation.</text>
</comment>
<organism evidence="6 7">
    <name type="scientific">Ceratopteris richardii</name>
    <name type="common">Triangle waterfern</name>
    <dbReference type="NCBI Taxonomy" id="49495"/>
    <lineage>
        <taxon>Eukaryota</taxon>
        <taxon>Viridiplantae</taxon>
        <taxon>Streptophyta</taxon>
        <taxon>Embryophyta</taxon>
        <taxon>Tracheophyta</taxon>
        <taxon>Polypodiopsida</taxon>
        <taxon>Polypodiidae</taxon>
        <taxon>Polypodiales</taxon>
        <taxon>Pteridineae</taxon>
        <taxon>Pteridaceae</taxon>
        <taxon>Parkerioideae</taxon>
        <taxon>Ceratopteris</taxon>
    </lineage>
</organism>
<evidence type="ECO:0000256" key="1">
    <source>
        <dbReference type="ARBA" id="ARBA00022490"/>
    </source>
</evidence>
<dbReference type="InterPro" id="IPR024969">
    <property type="entry name" value="EIF3F/CSN6-like_C"/>
</dbReference>
<name>A0A8T2SIM3_CERRI</name>
<evidence type="ECO:0000256" key="3">
    <source>
        <dbReference type="ARBA" id="ARBA00022917"/>
    </source>
</evidence>
<dbReference type="CDD" id="cd08064">
    <property type="entry name" value="MPN_eIF3f"/>
    <property type="match status" value="1"/>
</dbReference>
<dbReference type="HAMAP" id="MF_03005">
    <property type="entry name" value="eIF3f"/>
    <property type="match status" value="1"/>
</dbReference>
<dbReference type="PROSITE" id="PS50249">
    <property type="entry name" value="MPN"/>
    <property type="match status" value="1"/>
</dbReference>
<dbReference type="Pfam" id="PF13012">
    <property type="entry name" value="MitMem_reg"/>
    <property type="match status" value="1"/>
</dbReference>
<keyword evidence="7" id="KW-1185">Reference proteome</keyword>
<proteinExistence type="inferred from homology"/>
<evidence type="ECO:0000256" key="2">
    <source>
        <dbReference type="ARBA" id="ARBA00022540"/>
    </source>
</evidence>
<evidence type="ECO:0000256" key="4">
    <source>
        <dbReference type="HAMAP-Rule" id="MF_03005"/>
    </source>
</evidence>
<comment type="subunit">
    <text evidence="4">Component of the eukaryotic translation initiation factor 3 (eIF-3) complex.</text>
</comment>
<dbReference type="Pfam" id="PF01398">
    <property type="entry name" value="JAB"/>
    <property type="match status" value="1"/>
</dbReference>
<evidence type="ECO:0000313" key="7">
    <source>
        <dbReference type="Proteomes" id="UP000825935"/>
    </source>
</evidence>
<comment type="caution">
    <text evidence="6">The sequence shown here is derived from an EMBL/GenBank/DDBJ whole genome shotgun (WGS) entry which is preliminary data.</text>
</comment>
<dbReference type="Proteomes" id="UP000825935">
    <property type="component" value="Chromosome 19"/>
</dbReference>
<dbReference type="GO" id="GO:0071541">
    <property type="term" value="C:eukaryotic translation initiation factor 3 complex, eIF3m"/>
    <property type="evidence" value="ECO:0007669"/>
    <property type="project" value="TreeGrafter"/>
</dbReference>
<evidence type="ECO:0000259" key="5">
    <source>
        <dbReference type="PROSITE" id="PS50249"/>
    </source>
</evidence>
<keyword evidence="2 4" id="KW-0396">Initiation factor</keyword>
<keyword evidence="3 4" id="KW-0648">Protein biosynthesis</keyword>
<comment type="similarity">
    <text evidence="4">Belongs to the eIF-3 subunit F family.</text>
</comment>
<accession>A0A8T2SIM3</accession>
<dbReference type="GO" id="GO:0033290">
    <property type="term" value="C:eukaryotic 48S preinitiation complex"/>
    <property type="evidence" value="ECO:0007669"/>
    <property type="project" value="UniProtKB-UniRule"/>
</dbReference>
<dbReference type="GO" id="GO:0016282">
    <property type="term" value="C:eukaryotic 43S preinitiation complex"/>
    <property type="evidence" value="ECO:0007669"/>
    <property type="project" value="UniProtKB-UniRule"/>
</dbReference>
<dbReference type="PANTHER" id="PTHR10540">
    <property type="entry name" value="EUKARYOTIC TRANSLATION INITIATION FACTOR 3 SUBUNIT F-RELATED"/>
    <property type="match status" value="1"/>
</dbReference>
<dbReference type="EMBL" id="CM035424">
    <property type="protein sequence ID" value="KAH7352026.1"/>
    <property type="molecule type" value="Genomic_DNA"/>
</dbReference>
<dbReference type="InterPro" id="IPR037518">
    <property type="entry name" value="MPN"/>
</dbReference>
<dbReference type="GO" id="GO:0031369">
    <property type="term" value="F:translation initiation factor binding"/>
    <property type="evidence" value="ECO:0007669"/>
    <property type="project" value="InterPro"/>
</dbReference>
<dbReference type="InterPro" id="IPR027531">
    <property type="entry name" value="eIF3f"/>
</dbReference>